<proteinExistence type="predicted"/>
<organism evidence="1 2">
    <name type="scientific">Camellia lanceoleosa</name>
    <dbReference type="NCBI Taxonomy" id="1840588"/>
    <lineage>
        <taxon>Eukaryota</taxon>
        <taxon>Viridiplantae</taxon>
        <taxon>Streptophyta</taxon>
        <taxon>Embryophyta</taxon>
        <taxon>Tracheophyta</taxon>
        <taxon>Spermatophyta</taxon>
        <taxon>Magnoliopsida</taxon>
        <taxon>eudicotyledons</taxon>
        <taxon>Gunneridae</taxon>
        <taxon>Pentapetalae</taxon>
        <taxon>asterids</taxon>
        <taxon>Ericales</taxon>
        <taxon>Theaceae</taxon>
        <taxon>Camellia</taxon>
    </lineage>
</organism>
<keyword evidence="2" id="KW-1185">Reference proteome</keyword>
<comment type="caution">
    <text evidence="1">The sequence shown here is derived from an EMBL/GenBank/DDBJ whole genome shotgun (WGS) entry which is preliminary data.</text>
</comment>
<gene>
    <name evidence="1" type="ORF">LOK49_LG07G02653</name>
</gene>
<dbReference type="Proteomes" id="UP001060215">
    <property type="component" value="Chromosome 7"/>
</dbReference>
<sequence>MVGDEAEEVGELAGELFGVGNGVGALGEERREVVVVREDVVSNLGLDVEGVDLEAVDEEPEIGCGEWGRVVESRCAAEETNVRRGVADLV</sequence>
<name>A0ACC0H3D8_9ERIC</name>
<evidence type="ECO:0000313" key="2">
    <source>
        <dbReference type="Proteomes" id="UP001060215"/>
    </source>
</evidence>
<protein>
    <submittedName>
        <fullName evidence="1">Uncharacterized protein</fullName>
    </submittedName>
</protein>
<accession>A0ACC0H3D8</accession>
<reference evidence="1 2" key="1">
    <citation type="journal article" date="2022" name="Plant J.">
        <title>Chromosome-level genome of Camellia lanceoleosa provides a valuable resource for understanding genome evolution and self-incompatibility.</title>
        <authorList>
            <person name="Gong W."/>
            <person name="Xiao S."/>
            <person name="Wang L."/>
            <person name="Liao Z."/>
            <person name="Chang Y."/>
            <person name="Mo W."/>
            <person name="Hu G."/>
            <person name="Li W."/>
            <person name="Zhao G."/>
            <person name="Zhu H."/>
            <person name="Hu X."/>
            <person name="Ji K."/>
            <person name="Xiang X."/>
            <person name="Song Q."/>
            <person name="Yuan D."/>
            <person name="Jin S."/>
            <person name="Zhang L."/>
        </authorList>
    </citation>
    <scope>NUCLEOTIDE SEQUENCE [LARGE SCALE GENOMIC DNA]</scope>
    <source>
        <strain evidence="1">SQ_2022a</strain>
    </source>
</reference>
<dbReference type="EMBL" id="CM045764">
    <property type="protein sequence ID" value="KAI8007494.1"/>
    <property type="molecule type" value="Genomic_DNA"/>
</dbReference>
<evidence type="ECO:0000313" key="1">
    <source>
        <dbReference type="EMBL" id="KAI8007494.1"/>
    </source>
</evidence>